<evidence type="ECO:0000313" key="3">
    <source>
        <dbReference type="Proteomes" id="UP000004995"/>
    </source>
</evidence>
<evidence type="ECO:0000313" key="2">
    <source>
        <dbReference type="EnsemblPlants" id="KQL17270"/>
    </source>
</evidence>
<dbReference type="EnsemblPlants" id="KQL17270">
    <property type="protein sequence ID" value="KQL17270"/>
    <property type="gene ID" value="SETIT_025657mg"/>
</dbReference>
<dbReference type="AlphaFoldDB" id="K3ZGF5"/>
<accession>K3ZGF5</accession>
<protein>
    <submittedName>
        <fullName evidence="2">Uncharacterized protein</fullName>
    </submittedName>
</protein>
<feature type="compositionally biased region" description="Polar residues" evidence="1">
    <location>
        <begin position="20"/>
        <end position="34"/>
    </location>
</feature>
<name>K3ZGF5_SETIT</name>
<reference evidence="2" key="2">
    <citation type="submission" date="2018-08" db="UniProtKB">
        <authorList>
            <consortium name="EnsemblPlants"/>
        </authorList>
    </citation>
    <scope>IDENTIFICATION</scope>
    <source>
        <strain evidence="2">Yugu1</strain>
    </source>
</reference>
<dbReference type="HOGENOM" id="CLU_3053972_0_0_1"/>
<reference evidence="3" key="1">
    <citation type="journal article" date="2012" name="Nat. Biotechnol.">
        <title>Reference genome sequence of the model plant Setaria.</title>
        <authorList>
            <person name="Bennetzen J.L."/>
            <person name="Schmutz J."/>
            <person name="Wang H."/>
            <person name="Percifield R."/>
            <person name="Hawkins J."/>
            <person name="Pontaroli A.C."/>
            <person name="Estep M."/>
            <person name="Feng L."/>
            <person name="Vaughn J.N."/>
            <person name="Grimwood J."/>
            <person name="Jenkins J."/>
            <person name="Barry K."/>
            <person name="Lindquist E."/>
            <person name="Hellsten U."/>
            <person name="Deshpande S."/>
            <person name="Wang X."/>
            <person name="Wu X."/>
            <person name="Mitros T."/>
            <person name="Triplett J."/>
            <person name="Yang X."/>
            <person name="Ye C.Y."/>
            <person name="Mauro-Herrera M."/>
            <person name="Wang L."/>
            <person name="Li P."/>
            <person name="Sharma M."/>
            <person name="Sharma R."/>
            <person name="Ronald P.C."/>
            <person name="Panaud O."/>
            <person name="Kellogg E.A."/>
            <person name="Brutnell T.P."/>
            <person name="Doust A.N."/>
            <person name="Tuskan G.A."/>
            <person name="Rokhsar D."/>
            <person name="Devos K.M."/>
        </authorList>
    </citation>
    <scope>NUCLEOTIDE SEQUENCE [LARGE SCALE GENOMIC DNA]</scope>
    <source>
        <strain evidence="3">cv. Yugu1</strain>
    </source>
</reference>
<organism evidence="2 3">
    <name type="scientific">Setaria italica</name>
    <name type="common">Foxtail millet</name>
    <name type="synonym">Panicum italicum</name>
    <dbReference type="NCBI Taxonomy" id="4555"/>
    <lineage>
        <taxon>Eukaryota</taxon>
        <taxon>Viridiplantae</taxon>
        <taxon>Streptophyta</taxon>
        <taxon>Embryophyta</taxon>
        <taxon>Tracheophyta</taxon>
        <taxon>Spermatophyta</taxon>
        <taxon>Magnoliopsida</taxon>
        <taxon>Liliopsida</taxon>
        <taxon>Poales</taxon>
        <taxon>Poaceae</taxon>
        <taxon>PACMAD clade</taxon>
        <taxon>Panicoideae</taxon>
        <taxon>Panicodae</taxon>
        <taxon>Paniceae</taxon>
        <taxon>Cenchrinae</taxon>
        <taxon>Setaria</taxon>
    </lineage>
</organism>
<proteinExistence type="predicted"/>
<dbReference type="EMBL" id="AGNK02002134">
    <property type="status" value="NOT_ANNOTATED_CDS"/>
    <property type="molecule type" value="Genomic_DNA"/>
</dbReference>
<feature type="compositionally biased region" description="Basic and acidic residues" evidence="1">
    <location>
        <begin position="35"/>
        <end position="45"/>
    </location>
</feature>
<dbReference type="InParanoid" id="K3ZGF5"/>
<keyword evidence="3" id="KW-1185">Reference proteome</keyword>
<evidence type="ECO:0000256" key="1">
    <source>
        <dbReference type="SAM" id="MobiDB-lite"/>
    </source>
</evidence>
<dbReference type="Gramene" id="KQL17270">
    <property type="protein sequence ID" value="KQL17270"/>
    <property type="gene ID" value="SETIT_025657mg"/>
</dbReference>
<sequence length="54" mass="5977">MSLYLINVKARLVFSRSQLYSSKPSSGTNKLVETSNRRIDFESRGRPGGSKAEG</sequence>
<feature type="region of interest" description="Disordered" evidence="1">
    <location>
        <begin position="20"/>
        <end position="54"/>
    </location>
</feature>
<dbReference type="Proteomes" id="UP000004995">
    <property type="component" value="Unassembled WGS sequence"/>
</dbReference>